<evidence type="ECO:0000259" key="1">
    <source>
        <dbReference type="Pfam" id="PF13229"/>
    </source>
</evidence>
<proteinExistence type="predicted"/>
<dbReference type="SMART" id="SM00710">
    <property type="entry name" value="PbH1"/>
    <property type="match status" value="12"/>
</dbReference>
<accession>A0A532V5N0</accession>
<sequence>MLSIVIYFQGFLKKLDFVINFWYIKVVYLLEVNVKSASFILSILLVVSLGNAETHISGGNISGVWELAGSPFYIEGNCVITSTSTLEIEPGVQVLMEPLVRIRCEGQLLAVGTETDSILFTATDTTQGCEGLDFLNTDSSPMDSSKLAYCIIKHGVGSPYPDMYMHGGGLYLKNSSRVLLSHSLIAYCRTRNVFGVNGTIGSPGTPGESVESGHGGAIYCTNSSPAIINNEICYNRTGDAYGGEGGNGTYGFETLDSASGGDGGEGGTALSGLGGGIFLEGSHAVVYGNVIHNNHCGDAFGGNGGNGGGAESWSSGAYGGDGEEGAPGLSGFGGAVYSVASTTALVNNLLYQNKTGDGYGGAGGNGGDALGFGGTSSPGIGAPGGVGQGGDGYSICGAGNSNISFINCTITAHEQISQGIGGAGGQNGNQGSYAAHGIGIDGEGVVFGYNIAVVHSIIWNNVDPTVTLIQSMTYTCIEGGYTGTGNIDQDPIFVSASQGDYFLSQTAAGQLEQSPCVDTGNPATPLISGTTRTDGEPDDGILDLGYHYNSTLSASLLSVFPGGLNFYVEYGYTNPEDQILVIYNDGLGTFNYNVSESIDWLTVTPMSGGPVPPSDTLVVSVDTTGLGVGIHEGEITIIAEGAMGSPKEIPVALSITQSGPLSGPISGVLPQAVYEVDGDIYVDTDNYLEIEPGVVLLFNGLYSFDIYGYLHAVGTESDSIKFITNEGIEGWKGLRFWDSAADSCSLEYSVIAESDSSAIYCDNVSLVIKHCTIRDNYGFHGGGVWCNNSPVIIDSCTVSCNSAWQYGGGIYLYLSDSAEVSNCTISENFANNKGAGINIYGSNCIVRDCIVNNNTCENNGAGIGITWNEPLISNCTITDNVANGFGGGIHSHQYSEPVITDCIISRNSAQWGGGLLISHPGTDLEVGYCEISDNSAANRGGGIYISSGGGYDIHHNLISGNTASERGGGMCIQNSGSPGVRNNTIVNNTAPDGGGMYLSDNNYWGYEGKFITSNIIEDNTGGGGYYGEEGESLIKYCDIFNNDGGNLVGLNIPAGLGELTNVNLNGDSCDFCNNIFVDPLFVDPFNGNFNLQQNSLCIDAGDPVCPDDPDGTIPDIGAFYFEQDMPSASVCLIPDESYLTIPATGGEFDFNIAITNNEATSLSFDVWIVAQLPNGTWFGPLLGPVNITLSASQTVNRDRIQTVPAAAPFGNYEYSGRVGIHPDDIWHADSFTFVKWESGDGGPVNDWFNSGESFDQWLTLTTQPQIPDHFALYPAFPNPFNPATTICYALPQAAKVNLTVYNVSGRSVANLINGWRDAGVHEVTFNTLGASGLRLSSGIYIYRLTAGEFSASVKMVLMK</sequence>
<feature type="domain" description="Right handed beta helix" evidence="1">
    <location>
        <begin position="809"/>
        <end position="989"/>
    </location>
</feature>
<dbReference type="Pfam" id="PF13229">
    <property type="entry name" value="Beta_helix"/>
    <property type="match status" value="1"/>
</dbReference>
<dbReference type="Proteomes" id="UP000319619">
    <property type="component" value="Unassembled WGS sequence"/>
</dbReference>
<reference evidence="2 3" key="1">
    <citation type="submission" date="2017-06" db="EMBL/GenBank/DDBJ databases">
        <title>Novel microbial phyla capable of carbon fixation and sulfur reduction in deep-sea sediments.</title>
        <authorList>
            <person name="Huang J."/>
            <person name="Baker B."/>
            <person name="Wang Y."/>
        </authorList>
    </citation>
    <scope>NUCLEOTIDE SEQUENCE [LARGE SCALE GENOMIC DNA]</scope>
    <source>
        <strain evidence="2">B3_LCP</strain>
    </source>
</reference>
<dbReference type="InterPro" id="IPR026444">
    <property type="entry name" value="Secre_tail"/>
</dbReference>
<dbReference type="InterPro" id="IPR012334">
    <property type="entry name" value="Pectin_lyas_fold"/>
</dbReference>
<dbReference type="NCBIfam" id="TIGR03804">
    <property type="entry name" value="para_beta_helix"/>
    <property type="match status" value="1"/>
</dbReference>
<dbReference type="InterPro" id="IPR006626">
    <property type="entry name" value="PbH1"/>
</dbReference>
<dbReference type="SUPFAM" id="SSF51126">
    <property type="entry name" value="Pectin lyase-like"/>
    <property type="match status" value="2"/>
</dbReference>
<dbReference type="PANTHER" id="PTHR11319">
    <property type="entry name" value="G PROTEIN-COUPLED RECEPTOR-RELATED"/>
    <property type="match status" value="1"/>
</dbReference>
<protein>
    <recommendedName>
        <fullName evidence="1">Right handed beta helix domain-containing protein</fullName>
    </recommendedName>
</protein>
<dbReference type="InterPro" id="IPR022441">
    <property type="entry name" value="Para_beta_helix_rpt-2"/>
</dbReference>
<dbReference type="InterPro" id="IPR039448">
    <property type="entry name" value="Beta_helix"/>
</dbReference>
<organism evidence="2 3">
    <name type="scientific">candidate division LCP-89 bacterium B3_LCP</name>
    <dbReference type="NCBI Taxonomy" id="2012998"/>
    <lineage>
        <taxon>Bacteria</taxon>
        <taxon>Pseudomonadati</taxon>
        <taxon>Bacteria division LCP-89</taxon>
    </lineage>
</organism>
<dbReference type="PANTHER" id="PTHR11319:SF35">
    <property type="entry name" value="OUTER MEMBRANE PROTEIN PMPC-RELATED"/>
    <property type="match status" value="1"/>
</dbReference>
<dbReference type="Gene3D" id="2.60.40.4070">
    <property type="match status" value="1"/>
</dbReference>
<dbReference type="NCBIfam" id="TIGR04183">
    <property type="entry name" value="Por_Secre_tail"/>
    <property type="match status" value="1"/>
</dbReference>
<dbReference type="Gene3D" id="2.160.20.10">
    <property type="entry name" value="Single-stranded right-handed beta-helix, Pectin lyase-like"/>
    <property type="match status" value="1"/>
</dbReference>
<gene>
    <name evidence="2" type="ORF">CEE37_00950</name>
</gene>
<evidence type="ECO:0000313" key="2">
    <source>
        <dbReference type="EMBL" id="TKJ42277.1"/>
    </source>
</evidence>
<dbReference type="InterPro" id="IPR011050">
    <property type="entry name" value="Pectin_lyase_fold/virulence"/>
</dbReference>
<dbReference type="EMBL" id="NJBN01000001">
    <property type="protein sequence ID" value="TKJ42277.1"/>
    <property type="molecule type" value="Genomic_DNA"/>
</dbReference>
<evidence type="ECO:0000313" key="3">
    <source>
        <dbReference type="Proteomes" id="UP000319619"/>
    </source>
</evidence>
<name>A0A532V5N0_UNCL8</name>
<comment type="caution">
    <text evidence="2">The sequence shown here is derived from an EMBL/GenBank/DDBJ whole genome shotgun (WGS) entry which is preliminary data.</text>
</comment>